<dbReference type="GeneID" id="68349693"/>
<reference evidence="2" key="1">
    <citation type="submission" date="2021-09" db="EMBL/GenBank/DDBJ databases">
        <title>A high-quality genome of the endoparasitic fungus Hirsutella rhossiliensis with a comparison of Hirsutella genomes reveals transposable elements contributing to genome size variation.</title>
        <authorList>
            <person name="Lin R."/>
            <person name="Jiao Y."/>
            <person name="Sun X."/>
            <person name="Ling J."/>
            <person name="Xie B."/>
            <person name="Cheng X."/>
        </authorList>
    </citation>
    <scope>NUCLEOTIDE SEQUENCE</scope>
    <source>
        <strain evidence="2">HR02</strain>
    </source>
</reference>
<gene>
    <name evidence="2" type="ORF">HRG_00564</name>
</gene>
<dbReference type="RefSeq" id="XP_044725435.1">
    <property type="nucleotide sequence ID" value="XM_044859035.1"/>
</dbReference>
<dbReference type="AlphaFoldDB" id="A0A9P8N6L0"/>
<keyword evidence="3" id="KW-1185">Reference proteome</keyword>
<evidence type="ECO:0000313" key="2">
    <source>
        <dbReference type="EMBL" id="KAH0967922.1"/>
    </source>
</evidence>
<feature type="region of interest" description="Disordered" evidence="1">
    <location>
        <begin position="29"/>
        <end position="70"/>
    </location>
</feature>
<proteinExistence type="predicted"/>
<comment type="caution">
    <text evidence="2">The sequence shown here is derived from an EMBL/GenBank/DDBJ whole genome shotgun (WGS) entry which is preliminary data.</text>
</comment>
<feature type="compositionally biased region" description="Basic residues" evidence="1">
    <location>
        <begin position="35"/>
        <end position="44"/>
    </location>
</feature>
<sequence length="70" mass="7701">MSDQISEEARRAVNEALATAGSAAVRQLVDTAHSSKSRRKANKSKKMEEEGVKKEEVGESKVRTRGNSQR</sequence>
<feature type="compositionally biased region" description="Basic and acidic residues" evidence="1">
    <location>
        <begin position="45"/>
        <end position="62"/>
    </location>
</feature>
<accession>A0A9P8N6L0</accession>
<protein>
    <submittedName>
        <fullName evidence="2">Uncharacterized protein</fullName>
    </submittedName>
</protein>
<dbReference type="Proteomes" id="UP000824596">
    <property type="component" value="Unassembled WGS sequence"/>
</dbReference>
<organism evidence="2 3">
    <name type="scientific">Hirsutella rhossiliensis</name>
    <dbReference type="NCBI Taxonomy" id="111463"/>
    <lineage>
        <taxon>Eukaryota</taxon>
        <taxon>Fungi</taxon>
        <taxon>Dikarya</taxon>
        <taxon>Ascomycota</taxon>
        <taxon>Pezizomycotina</taxon>
        <taxon>Sordariomycetes</taxon>
        <taxon>Hypocreomycetidae</taxon>
        <taxon>Hypocreales</taxon>
        <taxon>Ophiocordycipitaceae</taxon>
        <taxon>Hirsutella</taxon>
    </lineage>
</organism>
<dbReference type="EMBL" id="JAIZPD010000001">
    <property type="protein sequence ID" value="KAH0967922.1"/>
    <property type="molecule type" value="Genomic_DNA"/>
</dbReference>
<dbReference type="OrthoDB" id="4188898at2759"/>
<evidence type="ECO:0000256" key="1">
    <source>
        <dbReference type="SAM" id="MobiDB-lite"/>
    </source>
</evidence>
<name>A0A9P8N6L0_9HYPO</name>
<evidence type="ECO:0000313" key="3">
    <source>
        <dbReference type="Proteomes" id="UP000824596"/>
    </source>
</evidence>